<dbReference type="FunFam" id="1.25.10.10:FF:000374">
    <property type="entry name" value="Protein wings apart-like"/>
    <property type="match status" value="1"/>
</dbReference>
<feature type="region of interest" description="Disordered" evidence="2">
    <location>
        <begin position="1093"/>
        <end position="1115"/>
    </location>
</feature>
<gene>
    <name evidence="5" type="primary">8239333</name>
    <name evidence="4" type="ORF">Phum_PHUM126310</name>
</gene>
<feature type="region of interest" description="Disordered" evidence="2">
    <location>
        <begin position="355"/>
        <end position="409"/>
    </location>
</feature>
<feature type="compositionally biased region" description="Basic and acidic residues" evidence="2">
    <location>
        <begin position="326"/>
        <end position="342"/>
    </location>
</feature>
<dbReference type="InParanoid" id="E0VDX4"/>
<dbReference type="Proteomes" id="UP000009046">
    <property type="component" value="Unassembled WGS sequence"/>
</dbReference>
<feature type="region of interest" description="Disordered" evidence="2">
    <location>
        <begin position="424"/>
        <end position="451"/>
    </location>
</feature>
<dbReference type="RefSeq" id="XP_002424318.1">
    <property type="nucleotide sequence ID" value="XM_002424273.1"/>
</dbReference>
<feature type="compositionally biased region" description="Polar residues" evidence="2">
    <location>
        <begin position="73"/>
        <end position="88"/>
    </location>
</feature>
<feature type="region of interest" description="Disordered" evidence="2">
    <location>
        <begin position="961"/>
        <end position="988"/>
    </location>
</feature>
<dbReference type="VEuPathDB" id="VectorBase:PHUM126310"/>
<dbReference type="CTD" id="8239333"/>
<dbReference type="SUPFAM" id="SSF48371">
    <property type="entry name" value="ARM repeat"/>
    <property type="match status" value="1"/>
</dbReference>
<feature type="compositionally biased region" description="Polar residues" evidence="2">
    <location>
        <begin position="141"/>
        <end position="163"/>
    </location>
</feature>
<dbReference type="AlphaFoldDB" id="E0VDX4"/>
<dbReference type="OrthoDB" id="78088at2759"/>
<dbReference type="InterPro" id="IPR016024">
    <property type="entry name" value="ARM-type_fold"/>
</dbReference>
<dbReference type="Gene3D" id="1.25.10.10">
    <property type="entry name" value="Leucine-rich Repeat Variant"/>
    <property type="match status" value="1"/>
</dbReference>
<reference evidence="4" key="1">
    <citation type="submission" date="2007-04" db="EMBL/GenBank/DDBJ databases">
        <title>Annotation of Pediculus humanus corporis strain USDA.</title>
        <authorList>
            <person name="Kirkness E."/>
            <person name="Hannick L."/>
            <person name="Hass B."/>
            <person name="Bruggner R."/>
            <person name="Lawson D."/>
            <person name="Bidwell S."/>
            <person name="Joardar V."/>
            <person name="Caler E."/>
            <person name="Walenz B."/>
            <person name="Inman J."/>
            <person name="Schobel S."/>
            <person name="Galinsky K."/>
            <person name="Amedeo P."/>
            <person name="Strausberg R."/>
        </authorList>
    </citation>
    <scope>NUCLEOTIDE SEQUENCE</scope>
    <source>
        <strain evidence="4">USDA</strain>
    </source>
</reference>
<feature type="compositionally biased region" description="Polar residues" evidence="2">
    <location>
        <begin position="190"/>
        <end position="205"/>
    </location>
</feature>
<dbReference type="InterPro" id="IPR022771">
    <property type="entry name" value="WAPL_C"/>
</dbReference>
<feature type="region of interest" description="Disordered" evidence="2">
    <location>
        <begin position="313"/>
        <end position="342"/>
    </location>
</feature>
<dbReference type="HOGENOM" id="CLU_001745_1_0_1"/>
<reference evidence="4" key="2">
    <citation type="submission" date="2007-04" db="EMBL/GenBank/DDBJ databases">
        <title>The genome of the human body louse.</title>
        <authorList>
            <consortium name="The Human Body Louse Genome Consortium"/>
            <person name="Kirkness E."/>
            <person name="Walenz B."/>
            <person name="Hass B."/>
            <person name="Bruggner R."/>
            <person name="Strausberg R."/>
        </authorList>
    </citation>
    <scope>NUCLEOTIDE SEQUENCE</scope>
    <source>
        <strain evidence="4">USDA</strain>
    </source>
</reference>
<feature type="compositionally biased region" description="Polar residues" evidence="2">
    <location>
        <begin position="116"/>
        <end position="133"/>
    </location>
</feature>
<proteinExistence type="inferred from homology"/>
<feature type="compositionally biased region" description="Basic and acidic residues" evidence="2">
    <location>
        <begin position="424"/>
        <end position="446"/>
    </location>
</feature>
<dbReference type="FunCoup" id="E0VDX4">
    <property type="interactions" value="363"/>
</dbReference>
<feature type="compositionally biased region" description="Basic and acidic residues" evidence="2">
    <location>
        <begin position="365"/>
        <end position="377"/>
    </location>
</feature>
<evidence type="ECO:0000259" key="3">
    <source>
        <dbReference type="PROSITE" id="PS51271"/>
    </source>
</evidence>
<dbReference type="PANTHER" id="PTHR22100:SF13">
    <property type="entry name" value="WINGS APART-LIKE PROTEIN HOMOLOG"/>
    <property type="match status" value="1"/>
</dbReference>
<dbReference type="InterPro" id="IPR039874">
    <property type="entry name" value="WAPL"/>
</dbReference>
<dbReference type="InterPro" id="IPR011989">
    <property type="entry name" value="ARM-like"/>
</dbReference>
<keyword evidence="6" id="KW-1185">Reference proteome</keyword>
<feature type="domain" description="WAPL" evidence="3">
    <location>
        <begin position="538"/>
        <end position="1056"/>
    </location>
</feature>
<feature type="region of interest" description="Disordered" evidence="2">
    <location>
        <begin position="188"/>
        <end position="258"/>
    </location>
</feature>
<comment type="similarity">
    <text evidence="1">Belongs to the WAPL family.</text>
</comment>
<dbReference type="STRING" id="121224.E0VDX4"/>
<dbReference type="KEGG" id="phu:Phum_PHUM126310"/>
<accession>E0VDX4</accession>
<feature type="region of interest" description="Disordered" evidence="2">
    <location>
        <begin position="66"/>
        <end position="166"/>
    </location>
</feature>
<dbReference type="EnsemblMetazoa" id="PHUM126310-RA">
    <property type="protein sequence ID" value="PHUM126310-PA"/>
    <property type="gene ID" value="PHUM126310"/>
</dbReference>
<dbReference type="eggNOG" id="KOG2152">
    <property type="taxonomic scope" value="Eukaryota"/>
</dbReference>
<evidence type="ECO:0000313" key="6">
    <source>
        <dbReference type="Proteomes" id="UP000009046"/>
    </source>
</evidence>
<feature type="compositionally biased region" description="Basic and acidic residues" evidence="2">
    <location>
        <begin position="89"/>
        <end position="99"/>
    </location>
</feature>
<dbReference type="EMBL" id="AAZO01001481">
    <property type="status" value="NOT_ANNOTATED_CDS"/>
    <property type="molecule type" value="Genomic_DNA"/>
</dbReference>
<feature type="compositionally biased region" description="Basic and acidic residues" evidence="2">
    <location>
        <begin position="206"/>
        <end position="217"/>
    </location>
</feature>
<dbReference type="OMA" id="DSAYNSC"/>
<dbReference type="Pfam" id="PF07814">
    <property type="entry name" value="WAPL"/>
    <property type="match status" value="1"/>
</dbReference>
<protein>
    <recommendedName>
        <fullName evidence="3">WAPL domain-containing protein</fullName>
    </recommendedName>
</protein>
<dbReference type="EMBL" id="DS235088">
    <property type="protein sequence ID" value="EEB11580.1"/>
    <property type="molecule type" value="Genomic_DNA"/>
</dbReference>
<dbReference type="InterPro" id="IPR012502">
    <property type="entry name" value="WAPL_dom"/>
</dbReference>
<reference evidence="5" key="3">
    <citation type="submission" date="2021-02" db="UniProtKB">
        <authorList>
            <consortium name="EnsemblMetazoa"/>
        </authorList>
    </citation>
    <scope>IDENTIFICATION</scope>
    <source>
        <strain evidence="5">USDA</strain>
    </source>
</reference>
<dbReference type="PROSITE" id="PS51271">
    <property type="entry name" value="WAPL"/>
    <property type="match status" value="1"/>
</dbReference>
<feature type="compositionally biased region" description="Low complexity" evidence="2">
    <location>
        <begin position="968"/>
        <end position="982"/>
    </location>
</feature>
<dbReference type="PANTHER" id="PTHR22100">
    <property type="entry name" value="WINGS APART-LIKE PROTEIN HOMOLOG"/>
    <property type="match status" value="1"/>
</dbReference>
<name>E0VDX4_PEDHC</name>
<evidence type="ECO:0000313" key="4">
    <source>
        <dbReference type="EMBL" id="EEB11580.1"/>
    </source>
</evidence>
<feature type="compositionally biased region" description="Low complexity" evidence="2">
    <location>
        <begin position="1093"/>
        <end position="1113"/>
    </location>
</feature>
<dbReference type="GeneID" id="8239333"/>
<organism>
    <name type="scientific">Pediculus humanus subsp. corporis</name>
    <name type="common">Body louse</name>
    <dbReference type="NCBI Taxonomy" id="121224"/>
    <lineage>
        <taxon>Eukaryota</taxon>
        <taxon>Metazoa</taxon>
        <taxon>Ecdysozoa</taxon>
        <taxon>Arthropoda</taxon>
        <taxon>Hexapoda</taxon>
        <taxon>Insecta</taxon>
        <taxon>Pterygota</taxon>
        <taxon>Neoptera</taxon>
        <taxon>Paraneoptera</taxon>
        <taxon>Psocodea</taxon>
        <taxon>Troctomorpha</taxon>
        <taxon>Phthiraptera</taxon>
        <taxon>Anoplura</taxon>
        <taxon>Pediculidae</taxon>
        <taxon>Pediculus</taxon>
    </lineage>
</organism>
<evidence type="ECO:0000256" key="2">
    <source>
        <dbReference type="SAM" id="MobiDB-lite"/>
    </source>
</evidence>
<evidence type="ECO:0000313" key="5">
    <source>
        <dbReference type="EnsemblMetazoa" id="PHUM126310-PA"/>
    </source>
</evidence>
<sequence length="1130" mass="125660">MLVSMSRHYGRGYHRRGTPVCQTSFPIDKLFKENSNRPSAARSAGTIGKWGITSFTTIRNSSYEPSYSKYSSFRNQNQNINSGNSYSNDENKAKQDGPPKPKKFFKSRNTEITEESAVSPTSTVLNNDLSSKSPVKKNKEVGTTSKKVYSSKTPPKNNDQSPTDEYKPPIVLRIFKGTSCIVADGEKVSPTITSPTSPKARSSPTKPEKTLVCKQEKSATSTRSSRRRSFQDISETGPSSPKPKRARKDIMKDPEIESIISQLVGDNESDENLKTCDIVPIDPVSAQENTNQVNDDASDDSLPLACTSYFAKKENSEAENLEEDVQPEKASEEEPEVKNDDNIVETKLENTLSNIVDKILSSPKEITEKPVEVEKEIASAVEPEAPTDEKDFESGSESSDTANQCSVTLTSKVESGGLKLVIKKTPETIAEKEQNNLDSEGNKEETSTPVKVLPVKKKSIFKSRGKDESGNSSKRLALYKHNWNTSQAVEANSKQTTPASGSQYEHISDFDLGSLTRVSSEQSDGSRSLDDVTKVKCDRKDKGYYTVVRNVKKAHQIQESGEFQEFNDDVDYILDALKDNNPVGTRCLSAITLAGKCMAPAFRMHVRAHGTVAKFFKALHDATTDQSLGLCTATVMFVLSQDRLNMDLDRDSLELMLNLLESDASHKNALDDCGMSSAQLKKNKQKVRELCAEIQNKGLAKHLNLDNITVGQLAMETLLSLTSKRAGEWFKEELRELGGLEHIVKTISDCSKSLETYISQWTDHLLDRLRKIDRCLRVLENVTSQNEENQVYLLKYQNGVLLKTIIKLYKICNDEISLYPCTDPTDKVSTGYVIREALLATLKVLINLTQDYNKKCYLVTGRVGLIESSLHLLLQVPNYIPDEEKFDMIILDLNLLINLVENNEDNRNILMESKAPPDPECVVERSSREQMSAIGALVNLFYIHEKSAYEEQVETDAILDGKKDVNDSNDPSSQSSQQSQPKSKGDEIEETVAKLLQKAGNHMEHTFIGAYIVLLIGYLITDNKGHEAVVRQHLHQGNFSSFVAVLEKFYNFMKMTATAVGGQSNKATERVLNYYIEIEKPAKKEEIKTESITTTTTNTTTNTTTSSSGGSATDIKSSPLYEGVLDYTMS</sequence>
<evidence type="ECO:0000256" key="1">
    <source>
        <dbReference type="ARBA" id="ARBA00006854"/>
    </source>
</evidence>
<feature type="compositionally biased region" description="Polar residues" evidence="2">
    <location>
        <begin position="395"/>
        <end position="409"/>
    </location>
</feature>